<dbReference type="Pfam" id="PF02759">
    <property type="entry name" value="RUN"/>
    <property type="match status" value="1"/>
</dbReference>
<feature type="domain" description="RUN" evidence="5">
    <location>
        <begin position="942"/>
        <end position="1081"/>
    </location>
</feature>
<sequence length="1084" mass="128345">MDSITNLDKTTCTIEHPDPNQTLYRYHHSYKKENFDFHGPAIVFLEDKVPTHSEFWYKNWRIAATPTFSGHMKPREGTSLLNRYSGYITKTGGRVKTKKTRWFNLTDYNLEYYKNEESEMINKIEMNKIQKVEMESTKKKISVHIPKRVYHFHFNDEVSLKTWNDAINNVISLRTLVRQGIPKIEKILDSNDRIEHISKMIDEGELNSKDFSTIRRIDKSSLFLFILTLQDEEQNKIDELLDTLLQNGYSLILTNEIFIIGNSNLYITSFQKIESSGLWIRILQNVSKSAIEIPLKITQYWLNTALKNNDERTQQNLITSDPRLKDFFKNKTINLKMSKLEEQLLKSKKEIFEIENKLKDELTKERKLREELDLQLTKEREDFKTNLEEIQKNEQLNKNLNNEIIKLQNELKIANQTIEENKKLQNDYQTMNVESETLKKEIENLKKKNLKQKKKKKIEKKNNKENSKKLKSIEQLNKKYSQEIEDLKSNKIKIEQNSKGQLLIKDNLILELNEKFDNNNQRLSNALKEKDLEIELLKKSKIEIQQEFNLITKSLNAQNSDQNNGNDNKNIEKELLSLGEKKRELELENKSQKLKIDNYDKELQKLQNVAIENKNLLLKIQNYENSVVEENDQSGKIKEMESQLSQFKDQNNDLIQENKELLKQLKDNNKRKASEKKKKKGNEIENKDENNESVQDEIFMEDIPLQTQLENYSINYNGEEMVTEIEKNIKIILNNNQDNQRIMFNNNWFIRLEINNQEIINISKFLFWILKHQLKQKNMTIYDIFNKLPSKSANNLINFIQKINLNNYLENTRIITFYLFIIYGLNQGILIRLLNELFNEVEILQTIYDQDKSYLFQNDFRNRLVKLLNQLTPYMIRTNLEINEIIKPDFLKIIEPASSTSMIKNSLTLLQETVNQIVQHFQQQTEKKQNLKNLGNEKKDKVLSNLMRDQFFKQLEKALLVGFKTKKTFGQNHPFAFFETISSKSKSKDEIISIIRTNIKTVNGLKNKIGKEDKNKFVALMLWSLNDQQMHLYLNSITSNLNIVSKYLESDQLEYQERLAQLIQIVKPLSSWKFNTPINFKLKK</sequence>
<dbReference type="PROSITE" id="PS50826">
    <property type="entry name" value="RUN"/>
    <property type="match status" value="2"/>
</dbReference>
<dbReference type="InterPro" id="IPR001849">
    <property type="entry name" value="PH_domain"/>
</dbReference>
<feature type="domain" description="PH" evidence="4">
    <location>
        <begin position="81"/>
        <end position="172"/>
    </location>
</feature>
<feature type="domain" description="RUN" evidence="5">
    <location>
        <begin position="753"/>
        <end position="883"/>
    </location>
</feature>
<dbReference type="InterPro" id="IPR004012">
    <property type="entry name" value="Run_dom"/>
</dbReference>
<reference evidence="6" key="1">
    <citation type="submission" date="2022-08" db="EMBL/GenBank/DDBJ databases">
        <title>Novel sulfate-reducing endosymbionts in the free-living metamonad Anaeramoeba.</title>
        <authorList>
            <person name="Jerlstrom-Hultqvist J."/>
            <person name="Cepicka I."/>
            <person name="Gallot-Lavallee L."/>
            <person name="Salas-Leiva D."/>
            <person name="Curtis B.A."/>
            <person name="Zahonova K."/>
            <person name="Pipaliya S."/>
            <person name="Dacks J."/>
            <person name="Roger A.J."/>
        </authorList>
    </citation>
    <scope>NUCLEOTIDE SEQUENCE</scope>
    <source>
        <strain evidence="6">Schooner1</strain>
    </source>
</reference>
<organism evidence="6 7">
    <name type="scientific">Anaeramoeba flamelloides</name>
    <dbReference type="NCBI Taxonomy" id="1746091"/>
    <lineage>
        <taxon>Eukaryota</taxon>
        <taxon>Metamonada</taxon>
        <taxon>Anaeramoebidae</taxon>
        <taxon>Anaeramoeba</taxon>
    </lineage>
</organism>
<dbReference type="SUPFAM" id="SSF140741">
    <property type="entry name" value="RUN domain-like"/>
    <property type="match status" value="2"/>
</dbReference>
<name>A0ABQ8YCM0_9EUKA</name>
<dbReference type="PANTHER" id="PTHR14336">
    <property type="entry name" value="TANDEM PH DOMAIN CONTAINING PROTEIN"/>
    <property type="match status" value="1"/>
</dbReference>
<dbReference type="Gene3D" id="1.20.58.900">
    <property type="match status" value="2"/>
</dbReference>
<evidence type="ECO:0000313" key="7">
    <source>
        <dbReference type="Proteomes" id="UP001150062"/>
    </source>
</evidence>
<dbReference type="InterPro" id="IPR051707">
    <property type="entry name" value="PI-Interact_SigTrans_Reg"/>
</dbReference>
<evidence type="ECO:0000256" key="2">
    <source>
        <dbReference type="ARBA" id="ARBA00023228"/>
    </source>
</evidence>
<dbReference type="EMBL" id="JAOAOG010000176">
    <property type="protein sequence ID" value="KAJ6242290.1"/>
    <property type="molecule type" value="Genomic_DNA"/>
</dbReference>
<evidence type="ECO:0000259" key="4">
    <source>
        <dbReference type="PROSITE" id="PS50003"/>
    </source>
</evidence>
<feature type="compositionally biased region" description="Basic and acidic residues" evidence="3">
    <location>
        <begin position="663"/>
        <end position="672"/>
    </location>
</feature>
<keyword evidence="7" id="KW-1185">Reference proteome</keyword>
<keyword evidence="2" id="KW-0458">Lysosome</keyword>
<dbReference type="InterPro" id="IPR037213">
    <property type="entry name" value="Run_dom_sf"/>
</dbReference>
<dbReference type="SUPFAM" id="SSF50729">
    <property type="entry name" value="PH domain-like"/>
    <property type="match status" value="1"/>
</dbReference>
<comment type="subcellular location">
    <subcellularLocation>
        <location evidence="1">Lysosome membrane</location>
    </subcellularLocation>
</comment>
<accession>A0ABQ8YCM0</accession>
<proteinExistence type="predicted"/>
<dbReference type="PROSITE" id="PS50003">
    <property type="entry name" value="PH_DOMAIN"/>
    <property type="match status" value="1"/>
</dbReference>
<evidence type="ECO:0000259" key="5">
    <source>
        <dbReference type="PROSITE" id="PS50826"/>
    </source>
</evidence>
<evidence type="ECO:0000256" key="1">
    <source>
        <dbReference type="ARBA" id="ARBA00004656"/>
    </source>
</evidence>
<dbReference type="InterPro" id="IPR011993">
    <property type="entry name" value="PH-like_dom_sf"/>
</dbReference>
<evidence type="ECO:0000313" key="6">
    <source>
        <dbReference type="EMBL" id="KAJ6242290.1"/>
    </source>
</evidence>
<evidence type="ECO:0000256" key="3">
    <source>
        <dbReference type="SAM" id="MobiDB-lite"/>
    </source>
</evidence>
<dbReference type="PANTHER" id="PTHR14336:SF8">
    <property type="entry name" value="PROTEIN OPY1"/>
    <property type="match status" value="1"/>
</dbReference>
<evidence type="ECO:0008006" key="8">
    <source>
        <dbReference type="Google" id="ProtNLM"/>
    </source>
</evidence>
<comment type="caution">
    <text evidence="6">The sequence shown here is derived from an EMBL/GenBank/DDBJ whole genome shotgun (WGS) entry which is preliminary data.</text>
</comment>
<dbReference type="Gene3D" id="2.30.29.30">
    <property type="entry name" value="Pleckstrin-homology domain (PH domain)/Phosphotyrosine-binding domain (PTB)"/>
    <property type="match status" value="1"/>
</dbReference>
<dbReference type="Pfam" id="PF00169">
    <property type="entry name" value="PH"/>
    <property type="match status" value="1"/>
</dbReference>
<feature type="compositionally biased region" description="Basic and acidic residues" evidence="3">
    <location>
        <begin position="681"/>
        <end position="690"/>
    </location>
</feature>
<protein>
    <recommendedName>
        <fullName evidence="8">PH domain-containing protein</fullName>
    </recommendedName>
</protein>
<feature type="region of interest" description="Disordered" evidence="3">
    <location>
        <begin position="663"/>
        <end position="696"/>
    </location>
</feature>
<dbReference type="SMART" id="SM00233">
    <property type="entry name" value="PH"/>
    <property type="match status" value="1"/>
</dbReference>
<gene>
    <name evidence="6" type="ORF">M0813_22732</name>
</gene>
<dbReference type="Proteomes" id="UP001150062">
    <property type="component" value="Unassembled WGS sequence"/>
</dbReference>